<dbReference type="Gene3D" id="1.10.760.10">
    <property type="entry name" value="Cytochrome c-like domain"/>
    <property type="match status" value="1"/>
</dbReference>
<keyword evidence="2 6" id="KW-0349">Heme</keyword>
<dbReference type="GO" id="GO:0009055">
    <property type="term" value="F:electron transfer activity"/>
    <property type="evidence" value="ECO:0007669"/>
    <property type="project" value="InterPro"/>
</dbReference>
<dbReference type="PANTHER" id="PTHR33751:SF9">
    <property type="entry name" value="CYTOCHROME C4"/>
    <property type="match status" value="1"/>
</dbReference>
<name>A0A2V4A2W2_9GAMM</name>
<dbReference type="InterPro" id="IPR036909">
    <property type="entry name" value="Cyt_c-like_dom_sf"/>
</dbReference>
<dbReference type="PROSITE" id="PS51007">
    <property type="entry name" value="CYTC"/>
    <property type="match status" value="1"/>
</dbReference>
<keyword evidence="1" id="KW-0813">Transport</keyword>
<reference evidence="9 10" key="2">
    <citation type="submission" date="2018-06" db="EMBL/GenBank/DDBJ databases">
        <title>Marinobactersediminissp. nov, a moderately halophilic bacterium isolated from marine solar saltern.</title>
        <authorList>
            <person name="Zhang Y."/>
        </authorList>
    </citation>
    <scope>NUCLEOTIDE SEQUENCE [LARGE SCALE GENOMIC DNA]</scope>
    <source>
        <strain evidence="9 10">F01</strain>
    </source>
</reference>
<dbReference type="OrthoDB" id="9796421at2"/>
<keyword evidence="3 6" id="KW-0479">Metal-binding</keyword>
<feature type="domain" description="Cytochrome c" evidence="8">
    <location>
        <begin position="25"/>
        <end position="106"/>
    </location>
</feature>
<accession>A0A2V4A2W2</accession>
<dbReference type="Pfam" id="PF00034">
    <property type="entry name" value="Cytochrom_C"/>
    <property type="match status" value="1"/>
</dbReference>
<organism evidence="9 10">
    <name type="scientific">Marinobacter vulgaris</name>
    <dbReference type="NCBI Taxonomy" id="1928331"/>
    <lineage>
        <taxon>Bacteria</taxon>
        <taxon>Pseudomonadati</taxon>
        <taxon>Pseudomonadota</taxon>
        <taxon>Gammaproteobacteria</taxon>
        <taxon>Pseudomonadales</taxon>
        <taxon>Marinobacteraceae</taxon>
        <taxon>Marinobacter</taxon>
    </lineage>
</organism>
<evidence type="ECO:0000313" key="9">
    <source>
        <dbReference type="EMBL" id="PXX93320.1"/>
    </source>
</evidence>
<feature type="signal peptide" evidence="7">
    <location>
        <begin position="1"/>
        <end position="24"/>
    </location>
</feature>
<evidence type="ECO:0000256" key="5">
    <source>
        <dbReference type="ARBA" id="ARBA00023004"/>
    </source>
</evidence>
<dbReference type="RefSeq" id="WP_114611249.1">
    <property type="nucleotide sequence ID" value="NZ_QFWX01000001.1"/>
</dbReference>
<keyword evidence="10" id="KW-1185">Reference proteome</keyword>
<dbReference type="InterPro" id="IPR050597">
    <property type="entry name" value="Cytochrome_c_Oxidase_Subunit"/>
</dbReference>
<evidence type="ECO:0000256" key="3">
    <source>
        <dbReference type="ARBA" id="ARBA00022723"/>
    </source>
</evidence>
<comment type="caution">
    <text evidence="9">The sequence shown here is derived from an EMBL/GenBank/DDBJ whole genome shotgun (WGS) entry which is preliminary data.</text>
</comment>
<gene>
    <name evidence="9" type="ORF">DIT71_00515</name>
</gene>
<evidence type="ECO:0000313" key="10">
    <source>
        <dbReference type="Proteomes" id="UP000253987"/>
    </source>
</evidence>
<feature type="chain" id="PRO_5016047498" evidence="7">
    <location>
        <begin position="25"/>
        <end position="111"/>
    </location>
</feature>
<protein>
    <submittedName>
        <fullName evidence="9">Cytochrome C</fullName>
    </submittedName>
</protein>
<dbReference type="InterPro" id="IPR009056">
    <property type="entry name" value="Cyt_c-like_dom"/>
</dbReference>
<dbReference type="GO" id="GO:0020037">
    <property type="term" value="F:heme binding"/>
    <property type="evidence" value="ECO:0007669"/>
    <property type="project" value="InterPro"/>
</dbReference>
<proteinExistence type="predicted"/>
<evidence type="ECO:0000256" key="7">
    <source>
        <dbReference type="SAM" id="SignalP"/>
    </source>
</evidence>
<evidence type="ECO:0000256" key="2">
    <source>
        <dbReference type="ARBA" id="ARBA00022617"/>
    </source>
</evidence>
<keyword evidence="7" id="KW-0732">Signal</keyword>
<dbReference type="SUPFAM" id="SSF46626">
    <property type="entry name" value="Cytochrome c"/>
    <property type="match status" value="1"/>
</dbReference>
<dbReference type="PANTHER" id="PTHR33751">
    <property type="entry name" value="CBB3-TYPE CYTOCHROME C OXIDASE SUBUNIT FIXP"/>
    <property type="match status" value="1"/>
</dbReference>
<dbReference type="GO" id="GO:0046872">
    <property type="term" value="F:metal ion binding"/>
    <property type="evidence" value="ECO:0007669"/>
    <property type="project" value="UniProtKB-KW"/>
</dbReference>
<dbReference type="EMBL" id="QFWX01000001">
    <property type="protein sequence ID" value="PXX93320.1"/>
    <property type="molecule type" value="Genomic_DNA"/>
</dbReference>
<evidence type="ECO:0000256" key="1">
    <source>
        <dbReference type="ARBA" id="ARBA00022448"/>
    </source>
</evidence>
<evidence type="ECO:0000256" key="4">
    <source>
        <dbReference type="ARBA" id="ARBA00022982"/>
    </source>
</evidence>
<sequence>MNLKYHTIAVLFTLGTVVPAVATAADAEAGKAKAAVCAACHGKNGIAAIPGYPNLAGQNEQYLVSALKAYKNKQRSGGQAAVMQGQAMGLSDDDIANLAAYYSSLPADGGK</sequence>
<dbReference type="AlphaFoldDB" id="A0A2V4A2W2"/>
<evidence type="ECO:0000256" key="6">
    <source>
        <dbReference type="PROSITE-ProRule" id="PRU00433"/>
    </source>
</evidence>
<dbReference type="Proteomes" id="UP000253987">
    <property type="component" value="Unassembled WGS sequence"/>
</dbReference>
<reference evidence="10" key="1">
    <citation type="submission" date="2018-05" db="EMBL/GenBank/DDBJ databases">
        <authorList>
            <person name="Lu D."/>
        </authorList>
    </citation>
    <scope>NUCLEOTIDE SEQUENCE [LARGE SCALE GENOMIC DNA]</scope>
    <source>
        <strain evidence="10">F01</strain>
    </source>
</reference>
<keyword evidence="5 6" id="KW-0408">Iron</keyword>
<evidence type="ECO:0000259" key="8">
    <source>
        <dbReference type="PROSITE" id="PS51007"/>
    </source>
</evidence>
<keyword evidence="4" id="KW-0249">Electron transport</keyword>